<dbReference type="SUPFAM" id="SSF56300">
    <property type="entry name" value="Metallo-dependent phosphatases"/>
    <property type="match status" value="1"/>
</dbReference>
<feature type="domain" description="Calcineurin-like phosphoesterase" evidence="5">
    <location>
        <begin position="17"/>
        <end position="202"/>
    </location>
</feature>
<sequence length="276" mass="30733">MPQNPLAARRHEAPALLLQLTDSHLMDDPEALMLGVNTDASLRAVLDLARRKEARPDLMLLTGDLSQDGSPAAYRRLRAHLADASHPVRCLPGNHDAPRVLRQELGDWAQPVHDLPGWRVILLDSTVPGQDLGHMGEAQFALLDQALRDADNRHVLVALHHNLVRVDGNWHDPMMVDNASAVFARLSSHPRTRIALWGHIHQEFDCRHHHLRMLGTPSTCFQFMLRNGRHAIDPRAPGYRWIKLYADGSIATGVRRLDAGTWAALRGQAAPEARAA</sequence>
<dbReference type="InterPro" id="IPR050884">
    <property type="entry name" value="CNP_phosphodiesterase-III"/>
</dbReference>
<dbReference type="Gene3D" id="3.60.21.10">
    <property type="match status" value="1"/>
</dbReference>
<evidence type="ECO:0000259" key="5">
    <source>
        <dbReference type="Pfam" id="PF00149"/>
    </source>
</evidence>
<organism evidence="6 7">
    <name type="scientific">Bordetella pseudohinzii</name>
    <dbReference type="NCBI Taxonomy" id="1331258"/>
    <lineage>
        <taxon>Bacteria</taxon>
        <taxon>Pseudomonadati</taxon>
        <taxon>Pseudomonadota</taxon>
        <taxon>Betaproteobacteria</taxon>
        <taxon>Burkholderiales</taxon>
        <taxon>Alcaligenaceae</taxon>
        <taxon>Bordetella</taxon>
    </lineage>
</organism>
<evidence type="ECO:0000313" key="7">
    <source>
        <dbReference type="Proteomes" id="UP000053096"/>
    </source>
</evidence>
<dbReference type="PANTHER" id="PTHR42988:SF2">
    <property type="entry name" value="CYCLIC NUCLEOTIDE PHOSPHODIESTERASE CBUA0032-RELATED"/>
    <property type="match status" value="1"/>
</dbReference>
<reference evidence="6 7" key="1">
    <citation type="submission" date="2015-09" db="EMBL/GenBank/DDBJ databases">
        <authorList>
            <person name="Jackson K.R."/>
            <person name="Lunt B.L."/>
            <person name="Fisher J.N.B."/>
            <person name="Gardner A.V."/>
            <person name="Bailey M.E."/>
            <person name="Deus L.M."/>
            <person name="Earl A.S."/>
            <person name="Gibby P.D."/>
            <person name="Hartmann K.A."/>
            <person name="Liu J.E."/>
            <person name="Manci A.M."/>
            <person name="Nielsen D.A."/>
            <person name="Solomon M.B."/>
            <person name="Breakwell D.P."/>
            <person name="Burnett S.H."/>
            <person name="Grose J.H."/>
        </authorList>
    </citation>
    <scope>NUCLEOTIDE SEQUENCE [LARGE SCALE GENOMIC DNA]</scope>
    <source>
        <strain evidence="6 7">2789STDY5608636</strain>
    </source>
</reference>
<dbReference type="RefSeq" id="WP_231584740.1">
    <property type="nucleotide sequence ID" value="NZ_CAJGUP010000210.1"/>
</dbReference>
<evidence type="ECO:0000256" key="2">
    <source>
        <dbReference type="ARBA" id="ARBA00022801"/>
    </source>
</evidence>
<dbReference type="GO" id="GO:0046872">
    <property type="term" value="F:metal ion binding"/>
    <property type="evidence" value="ECO:0007669"/>
    <property type="project" value="UniProtKB-KW"/>
</dbReference>
<dbReference type="InterPro" id="IPR004843">
    <property type="entry name" value="Calcineurin-like_PHP"/>
</dbReference>
<evidence type="ECO:0000256" key="3">
    <source>
        <dbReference type="ARBA" id="ARBA00023004"/>
    </source>
</evidence>
<dbReference type="Pfam" id="PF00149">
    <property type="entry name" value="Metallophos"/>
    <property type="match status" value="1"/>
</dbReference>
<evidence type="ECO:0000256" key="4">
    <source>
        <dbReference type="ARBA" id="ARBA00025742"/>
    </source>
</evidence>
<dbReference type="EC" id="3.1.4.17" evidence="6"/>
<name>A0A0M9I5I0_9BORD</name>
<keyword evidence="3" id="KW-0408">Iron</keyword>
<comment type="similarity">
    <text evidence="4">Belongs to the cyclic nucleotide phosphodiesterase class-III family.</text>
</comment>
<evidence type="ECO:0000256" key="1">
    <source>
        <dbReference type="ARBA" id="ARBA00022723"/>
    </source>
</evidence>
<dbReference type="GO" id="GO:0004114">
    <property type="term" value="F:3',5'-cyclic-nucleotide phosphodiesterase activity"/>
    <property type="evidence" value="ECO:0007669"/>
    <property type="project" value="UniProtKB-EC"/>
</dbReference>
<keyword evidence="2 6" id="KW-0378">Hydrolase</keyword>
<proteinExistence type="inferred from homology"/>
<dbReference type="AlphaFoldDB" id="A0A0M9I5I0"/>
<dbReference type="PANTHER" id="PTHR42988">
    <property type="entry name" value="PHOSPHOHYDROLASE"/>
    <property type="match status" value="1"/>
</dbReference>
<dbReference type="InterPro" id="IPR029052">
    <property type="entry name" value="Metallo-depent_PP-like"/>
</dbReference>
<accession>A0A0M9I5I0</accession>
<gene>
    <name evidence="6" type="primary">cpdA_1</name>
    <name evidence="6" type="ORF">ERS370011_01495</name>
</gene>
<evidence type="ECO:0000313" key="6">
    <source>
        <dbReference type="EMBL" id="CUI63092.1"/>
    </source>
</evidence>
<protein>
    <submittedName>
        <fullName evidence="6">3',5'-cyclic adenosine monophosphate phosphodiesterase CpdA</fullName>
        <ecNumber evidence="6">3.1.4.17</ecNumber>
    </submittedName>
</protein>
<keyword evidence="1" id="KW-0479">Metal-binding</keyword>
<dbReference type="EMBL" id="CYTV01000003">
    <property type="protein sequence ID" value="CUI63092.1"/>
    <property type="molecule type" value="Genomic_DNA"/>
</dbReference>
<dbReference type="Proteomes" id="UP000053096">
    <property type="component" value="Unassembled WGS sequence"/>
</dbReference>